<dbReference type="GO" id="GO:0046872">
    <property type="term" value="F:metal ion binding"/>
    <property type="evidence" value="ECO:0007669"/>
    <property type="project" value="UniProtKB-KW"/>
</dbReference>
<feature type="binding site" evidence="4">
    <location>
        <begin position="145"/>
        <end position="153"/>
    </location>
    <ligand>
        <name>ATP</name>
        <dbReference type="ChEBI" id="CHEBI:30616"/>
    </ligand>
</feature>
<keyword evidence="5" id="KW-0460">Magnesium</keyword>
<evidence type="ECO:0000256" key="5">
    <source>
        <dbReference type="RuleBase" id="RU361279"/>
    </source>
</evidence>
<evidence type="ECO:0000256" key="2">
    <source>
        <dbReference type="ARBA" id="ARBA00022741"/>
    </source>
</evidence>
<dbReference type="PANTHER" id="PTHR23407:SF1">
    <property type="entry name" value="5-FORMYLTETRAHYDROFOLATE CYCLO-LIGASE"/>
    <property type="match status" value="1"/>
</dbReference>
<dbReference type="RefSeq" id="WP_052041503.1">
    <property type="nucleotide sequence ID" value="NZ_ARXV01000006.1"/>
</dbReference>
<dbReference type="AlphaFoldDB" id="A0A095UR34"/>
<dbReference type="eggNOG" id="COG0212">
    <property type="taxonomic scope" value="Bacteria"/>
</dbReference>
<dbReference type="Proteomes" id="UP000029444">
    <property type="component" value="Unassembled WGS sequence"/>
</dbReference>
<organism evidence="6 7">
    <name type="scientific">Alcanivorax nanhaiticus</name>
    <dbReference type="NCBI Taxonomy" id="1177154"/>
    <lineage>
        <taxon>Bacteria</taxon>
        <taxon>Pseudomonadati</taxon>
        <taxon>Pseudomonadota</taxon>
        <taxon>Gammaproteobacteria</taxon>
        <taxon>Oceanospirillales</taxon>
        <taxon>Alcanivoracaceae</taxon>
        <taxon>Alcanivorax</taxon>
    </lineage>
</organism>
<dbReference type="STRING" id="1177154.Y5S_01888"/>
<name>A0A095UR34_9GAMM</name>
<comment type="similarity">
    <text evidence="1 5">Belongs to the 5-formyltetrahydrofolate cyclo-ligase family.</text>
</comment>
<keyword evidence="6" id="KW-0436">Ligase</keyword>
<dbReference type="PANTHER" id="PTHR23407">
    <property type="entry name" value="ATPASE INHIBITOR/5-FORMYLTETRAHYDROFOLATE CYCLO-LIGASE"/>
    <property type="match status" value="1"/>
</dbReference>
<dbReference type="PIRSF" id="PIRSF006806">
    <property type="entry name" value="FTHF_cligase"/>
    <property type="match status" value="1"/>
</dbReference>
<dbReference type="InterPro" id="IPR002698">
    <property type="entry name" value="FTHF_cligase"/>
</dbReference>
<evidence type="ECO:0000256" key="3">
    <source>
        <dbReference type="ARBA" id="ARBA00022840"/>
    </source>
</evidence>
<keyword evidence="3 4" id="KW-0067">ATP-binding</keyword>
<dbReference type="GO" id="GO:0009396">
    <property type="term" value="P:folic acid-containing compound biosynthetic process"/>
    <property type="evidence" value="ECO:0007669"/>
    <property type="project" value="TreeGrafter"/>
</dbReference>
<dbReference type="InterPro" id="IPR024185">
    <property type="entry name" value="FTHF_cligase-like_sf"/>
</dbReference>
<dbReference type="PATRIC" id="fig|1177154.3.peg.1918"/>
<evidence type="ECO:0000313" key="6">
    <source>
        <dbReference type="EMBL" id="KGD64980.1"/>
    </source>
</evidence>
<dbReference type="EC" id="6.3.3.2" evidence="5"/>
<keyword evidence="2 4" id="KW-0547">Nucleotide-binding</keyword>
<feature type="binding site" evidence="4">
    <location>
        <position position="66"/>
    </location>
    <ligand>
        <name>substrate</name>
    </ligand>
</feature>
<evidence type="ECO:0000256" key="4">
    <source>
        <dbReference type="PIRSR" id="PIRSR006806-1"/>
    </source>
</evidence>
<dbReference type="OrthoDB" id="9801938at2"/>
<dbReference type="EMBL" id="ARXV01000006">
    <property type="protein sequence ID" value="KGD64980.1"/>
    <property type="molecule type" value="Genomic_DNA"/>
</dbReference>
<dbReference type="GO" id="GO:0035999">
    <property type="term" value="P:tetrahydrofolate interconversion"/>
    <property type="evidence" value="ECO:0007669"/>
    <property type="project" value="TreeGrafter"/>
</dbReference>
<dbReference type="GO" id="GO:0030272">
    <property type="term" value="F:5-formyltetrahydrofolate cyclo-ligase activity"/>
    <property type="evidence" value="ECO:0007669"/>
    <property type="project" value="UniProtKB-EC"/>
</dbReference>
<proteinExistence type="inferred from homology"/>
<gene>
    <name evidence="6" type="ORF">Y5S_01888</name>
</gene>
<keyword evidence="7" id="KW-1185">Reference proteome</keyword>
<dbReference type="InterPro" id="IPR037171">
    <property type="entry name" value="NagB/RpiA_transferase-like"/>
</dbReference>
<accession>A0A095UR34</accession>
<feature type="binding site" evidence="4">
    <location>
        <begin position="15"/>
        <end position="19"/>
    </location>
    <ligand>
        <name>ATP</name>
        <dbReference type="ChEBI" id="CHEBI:30616"/>
    </ligand>
</feature>
<evidence type="ECO:0000256" key="1">
    <source>
        <dbReference type="ARBA" id="ARBA00010638"/>
    </source>
</evidence>
<evidence type="ECO:0000313" key="7">
    <source>
        <dbReference type="Proteomes" id="UP000029444"/>
    </source>
</evidence>
<sequence length="202" mass="23231">MPEQQPLSPAQRQQRQQLRRQLRQRRRQLTAGQRRRASLRTGPALARALQHRPAHHIALYLANEGELDLMPAMSHPRLHHSSTYLPWLDPLRPGHLRFRLWQTRHPMRPNQYGIAEPALLKRGRALWALDVILLPAVAFDRAGYRMGMGGGYYDRTLADLARRPRRPRLLAVGYDFQCVEEGALPLAPWDQPVDQIVTAGSE</sequence>
<dbReference type="Pfam" id="PF01812">
    <property type="entry name" value="5-FTHF_cyc-lig"/>
    <property type="match status" value="1"/>
</dbReference>
<comment type="caution">
    <text evidence="6">The sequence shown here is derived from an EMBL/GenBank/DDBJ whole genome shotgun (WGS) entry which is preliminary data.</text>
</comment>
<keyword evidence="5" id="KW-0479">Metal-binding</keyword>
<comment type="cofactor">
    <cofactor evidence="5">
        <name>Mg(2+)</name>
        <dbReference type="ChEBI" id="CHEBI:18420"/>
    </cofactor>
</comment>
<protein>
    <recommendedName>
        <fullName evidence="5">5-formyltetrahydrofolate cyclo-ligase</fullName>
        <ecNumber evidence="5">6.3.3.2</ecNumber>
    </recommendedName>
</protein>
<dbReference type="NCBIfam" id="TIGR02727">
    <property type="entry name" value="MTHFS_bact"/>
    <property type="match status" value="1"/>
</dbReference>
<reference evidence="6 7" key="1">
    <citation type="submission" date="2012-09" db="EMBL/GenBank/DDBJ databases">
        <title>Genome Sequence of alkane-degrading Bacterium Alcanivorax sp. 19-m-6.</title>
        <authorList>
            <person name="Lai Q."/>
            <person name="Shao Z."/>
        </authorList>
    </citation>
    <scope>NUCLEOTIDE SEQUENCE [LARGE SCALE GENOMIC DNA]</scope>
    <source>
        <strain evidence="6 7">19-m-6</strain>
    </source>
</reference>
<dbReference type="GO" id="GO:0005524">
    <property type="term" value="F:ATP binding"/>
    <property type="evidence" value="ECO:0007669"/>
    <property type="project" value="UniProtKB-KW"/>
</dbReference>
<feature type="binding site" evidence="4">
    <location>
        <position position="61"/>
    </location>
    <ligand>
        <name>substrate</name>
    </ligand>
</feature>
<dbReference type="SUPFAM" id="SSF100950">
    <property type="entry name" value="NagB/RpiA/CoA transferase-like"/>
    <property type="match status" value="1"/>
</dbReference>
<dbReference type="Gene3D" id="3.40.50.10420">
    <property type="entry name" value="NagB/RpiA/CoA transferase-like"/>
    <property type="match status" value="1"/>
</dbReference>
<comment type="catalytic activity">
    <reaction evidence="5">
        <text>(6S)-5-formyl-5,6,7,8-tetrahydrofolate + ATP = (6R)-5,10-methenyltetrahydrofolate + ADP + phosphate</text>
        <dbReference type="Rhea" id="RHEA:10488"/>
        <dbReference type="ChEBI" id="CHEBI:30616"/>
        <dbReference type="ChEBI" id="CHEBI:43474"/>
        <dbReference type="ChEBI" id="CHEBI:57455"/>
        <dbReference type="ChEBI" id="CHEBI:57457"/>
        <dbReference type="ChEBI" id="CHEBI:456216"/>
        <dbReference type="EC" id="6.3.3.2"/>
    </reaction>
</comment>